<dbReference type="OrthoDB" id="10268335at2759"/>
<comment type="caution">
    <text evidence="3">The sequence shown here is derived from an EMBL/GenBank/DDBJ whole genome shotgun (WGS) entry which is preliminary data.</text>
</comment>
<evidence type="ECO:0000259" key="2">
    <source>
        <dbReference type="PROSITE" id="PS50856"/>
    </source>
</evidence>
<sequence>MFISLLLITIASICFNANIGSVRAATVAENTAWCKKWYDAEPHPSVFMALTPKCPCHMPTNFPSQYNDGTRIWKTDSGCQASSQPNTCSYHKGAWGCYRFAPKSSGPGSQCCYTKDGKYMDDPFEGAGTLDRECAPENFFNLFQWLAHNDHDVVPYDKCCADLPMPREVCGWYYDRRPAMGCVN</sequence>
<dbReference type="PROSITE" id="PS50856">
    <property type="entry name" value="AMOP"/>
    <property type="match status" value="1"/>
</dbReference>
<dbReference type="EMBL" id="CAJNOM010000543">
    <property type="protein sequence ID" value="CAF1493073.1"/>
    <property type="molecule type" value="Genomic_DNA"/>
</dbReference>
<dbReference type="Pfam" id="PF03782">
    <property type="entry name" value="AMOP"/>
    <property type="match status" value="1"/>
</dbReference>
<evidence type="ECO:0000313" key="6">
    <source>
        <dbReference type="Proteomes" id="UP000663877"/>
    </source>
</evidence>
<protein>
    <recommendedName>
        <fullName evidence="2">AMOP domain-containing protein</fullName>
    </recommendedName>
</protein>
<dbReference type="Proteomes" id="UP000663832">
    <property type="component" value="Unassembled WGS sequence"/>
</dbReference>
<feature type="signal peptide" evidence="1">
    <location>
        <begin position="1"/>
        <end position="24"/>
    </location>
</feature>
<dbReference type="AlphaFoldDB" id="A0A815BE15"/>
<dbReference type="SMART" id="SM00723">
    <property type="entry name" value="AMOP"/>
    <property type="match status" value="1"/>
</dbReference>
<evidence type="ECO:0000313" key="3">
    <source>
        <dbReference type="EMBL" id="CAF1266345.1"/>
    </source>
</evidence>
<gene>
    <name evidence="3" type="ORF">BJG266_LOCUS30409</name>
    <name evidence="4" type="ORF">QVE165_LOCUS43005</name>
</gene>
<organism evidence="3 6">
    <name type="scientific">Adineta steineri</name>
    <dbReference type="NCBI Taxonomy" id="433720"/>
    <lineage>
        <taxon>Eukaryota</taxon>
        <taxon>Metazoa</taxon>
        <taxon>Spiralia</taxon>
        <taxon>Gnathifera</taxon>
        <taxon>Rotifera</taxon>
        <taxon>Eurotatoria</taxon>
        <taxon>Bdelloidea</taxon>
        <taxon>Adinetida</taxon>
        <taxon>Adinetidae</taxon>
        <taxon>Adineta</taxon>
    </lineage>
</organism>
<keyword evidence="5" id="KW-1185">Reference proteome</keyword>
<name>A0A815BE15_9BILA</name>
<feature type="chain" id="PRO_5035686470" description="AMOP domain-containing protein" evidence="1">
    <location>
        <begin position="25"/>
        <end position="184"/>
    </location>
</feature>
<keyword evidence="1" id="KW-0732">Signal</keyword>
<dbReference type="Proteomes" id="UP000663877">
    <property type="component" value="Unassembled WGS sequence"/>
</dbReference>
<dbReference type="InterPro" id="IPR005533">
    <property type="entry name" value="AMOP_dom"/>
</dbReference>
<evidence type="ECO:0000313" key="4">
    <source>
        <dbReference type="EMBL" id="CAF1493073.1"/>
    </source>
</evidence>
<feature type="domain" description="AMOP" evidence="2">
    <location>
        <begin position="26"/>
        <end position="177"/>
    </location>
</feature>
<reference evidence="3" key="1">
    <citation type="submission" date="2021-02" db="EMBL/GenBank/DDBJ databases">
        <authorList>
            <person name="Nowell W R."/>
        </authorList>
    </citation>
    <scope>NUCLEOTIDE SEQUENCE</scope>
</reference>
<evidence type="ECO:0000313" key="5">
    <source>
        <dbReference type="Proteomes" id="UP000663832"/>
    </source>
</evidence>
<accession>A0A815BE15</accession>
<evidence type="ECO:0000256" key="1">
    <source>
        <dbReference type="SAM" id="SignalP"/>
    </source>
</evidence>
<dbReference type="EMBL" id="CAJNOI010000394">
    <property type="protein sequence ID" value="CAF1266345.1"/>
    <property type="molecule type" value="Genomic_DNA"/>
</dbReference>
<proteinExistence type="predicted"/>